<dbReference type="AlphaFoldDB" id="A0A8J7CDR5"/>
<feature type="domain" description="EamA" evidence="2">
    <location>
        <begin position="159"/>
        <end position="294"/>
    </location>
</feature>
<dbReference type="InterPro" id="IPR037185">
    <property type="entry name" value="EmrE-like"/>
</dbReference>
<dbReference type="Proteomes" id="UP000648239">
    <property type="component" value="Unassembled WGS sequence"/>
</dbReference>
<evidence type="ECO:0000259" key="2">
    <source>
        <dbReference type="Pfam" id="PF00892"/>
    </source>
</evidence>
<evidence type="ECO:0000313" key="4">
    <source>
        <dbReference type="Proteomes" id="UP000648239"/>
    </source>
</evidence>
<reference evidence="3 4" key="1">
    <citation type="submission" date="2020-08" db="EMBL/GenBank/DDBJ databases">
        <title>Acidobacteriota in marine sediments use diverse sulfur dissimilation pathways.</title>
        <authorList>
            <person name="Wasmund K."/>
        </authorList>
    </citation>
    <scope>NUCLEOTIDE SEQUENCE [LARGE SCALE GENOMIC DNA]</scope>
    <source>
        <strain evidence="3">MAG AM4</strain>
    </source>
</reference>
<feature type="transmembrane region" description="Helical" evidence="1">
    <location>
        <begin position="279"/>
        <end position="297"/>
    </location>
</feature>
<name>A0A8J7CDR5_9BACT</name>
<dbReference type="Pfam" id="PF00892">
    <property type="entry name" value="EamA"/>
    <property type="match status" value="2"/>
</dbReference>
<organism evidence="3 4">
    <name type="scientific">Candidatus Polarisedimenticola svalbardensis</name>
    <dbReference type="NCBI Taxonomy" id="2886004"/>
    <lineage>
        <taxon>Bacteria</taxon>
        <taxon>Pseudomonadati</taxon>
        <taxon>Acidobacteriota</taxon>
        <taxon>Candidatus Polarisedimenticolia</taxon>
        <taxon>Candidatus Polarisedimenticolales</taxon>
        <taxon>Candidatus Polarisedimenticolaceae</taxon>
        <taxon>Candidatus Polarisedimenticola</taxon>
    </lineage>
</organism>
<dbReference type="EMBL" id="JACXWD010000059">
    <property type="protein sequence ID" value="MBD3869102.1"/>
    <property type="molecule type" value="Genomic_DNA"/>
</dbReference>
<feature type="transmembrane region" description="Helical" evidence="1">
    <location>
        <begin position="14"/>
        <end position="38"/>
    </location>
</feature>
<feature type="transmembrane region" description="Helical" evidence="1">
    <location>
        <begin position="44"/>
        <end position="61"/>
    </location>
</feature>
<dbReference type="GO" id="GO:0016020">
    <property type="term" value="C:membrane"/>
    <property type="evidence" value="ECO:0007669"/>
    <property type="project" value="InterPro"/>
</dbReference>
<keyword evidence="1" id="KW-0812">Transmembrane</keyword>
<comment type="caution">
    <text evidence="3">The sequence shown here is derived from an EMBL/GenBank/DDBJ whole genome shotgun (WGS) entry which is preliminary data.</text>
</comment>
<feature type="transmembrane region" description="Helical" evidence="1">
    <location>
        <begin position="190"/>
        <end position="211"/>
    </location>
</feature>
<sequence length="299" mass="31812">MQDYQHQGSAAQPLIRIAIGAVCISFAPVLVKAVGGGIPGPTGIGMYRCLIGAALLFLAALHRRDRLLLPGRVMALLALAGFIFFLDLFVWHRSIILAGAGMATILGNTQVFATAVLSLLLFKEKLTGRFILAAVSAMAGVILLVGIGSDVTFDGQYLKGIVFGLLTGIVYASFLITIRQVGRIRDNGTNLTRIAWISLFSGMFLGIAALVERDLGPPPDLKTWSLLFLLALVAQSAGWLLIARSLPKVPGAVGGLLLLLQPVLATVWGAFLFREHLEPVQMIGAAVTLVAIYVGSLKR</sequence>
<feature type="transmembrane region" description="Helical" evidence="1">
    <location>
        <begin position="160"/>
        <end position="178"/>
    </location>
</feature>
<feature type="transmembrane region" description="Helical" evidence="1">
    <location>
        <begin position="73"/>
        <end position="91"/>
    </location>
</feature>
<feature type="transmembrane region" description="Helical" evidence="1">
    <location>
        <begin position="223"/>
        <end position="242"/>
    </location>
</feature>
<gene>
    <name evidence="3" type="ORF">IFK94_13350</name>
</gene>
<keyword evidence="1" id="KW-0472">Membrane</keyword>
<keyword evidence="1" id="KW-1133">Transmembrane helix</keyword>
<accession>A0A8J7CDR5</accession>
<feature type="transmembrane region" description="Helical" evidence="1">
    <location>
        <begin position="129"/>
        <end position="148"/>
    </location>
</feature>
<dbReference type="InterPro" id="IPR000620">
    <property type="entry name" value="EamA_dom"/>
</dbReference>
<dbReference type="PANTHER" id="PTHR22911">
    <property type="entry name" value="ACYL-MALONYL CONDENSING ENZYME-RELATED"/>
    <property type="match status" value="1"/>
</dbReference>
<proteinExistence type="predicted"/>
<evidence type="ECO:0000313" key="3">
    <source>
        <dbReference type="EMBL" id="MBD3869102.1"/>
    </source>
</evidence>
<evidence type="ECO:0000256" key="1">
    <source>
        <dbReference type="SAM" id="Phobius"/>
    </source>
</evidence>
<dbReference type="SUPFAM" id="SSF103481">
    <property type="entry name" value="Multidrug resistance efflux transporter EmrE"/>
    <property type="match status" value="2"/>
</dbReference>
<feature type="domain" description="EamA" evidence="2">
    <location>
        <begin position="17"/>
        <end position="145"/>
    </location>
</feature>
<protein>
    <submittedName>
        <fullName evidence="3">DMT family transporter</fullName>
    </submittedName>
</protein>
<feature type="transmembrane region" description="Helical" evidence="1">
    <location>
        <begin position="249"/>
        <end position="273"/>
    </location>
</feature>
<feature type="transmembrane region" description="Helical" evidence="1">
    <location>
        <begin position="97"/>
        <end position="122"/>
    </location>
</feature>